<evidence type="ECO:0000256" key="7">
    <source>
        <dbReference type="SAM" id="Phobius"/>
    </source>
</evidence>
<feature type="domain" description="ABC3 transporter permease C-terminal" evidence="8">
    <location>
        <begin position="282"/>
        <end position="406"/>
    </location>
</feature>
<protein>
    <submittedName>
        <fullName evidence="10">ABC efflux transporter, permease component</fullName>
    </submittedName>
</protein>
<evidence type="ECO:0000313" key="11">
    <source>
        <dbReference type="Proteomes" id="UP000196239"/>
    </source>
</evidence>
<keyword evidence="2" id="KW-1003">Cell membrane</keyword>
<evidence type="ECO:0000256" key="2">
    <source>
        <dbReference type="ARBA" id="ARBA00022475"/>
    </source>
</evidence>
<dbReference type="GO" id="GO:0022857">
    <property type="term" value="F:transmembrane transporter activity"/>
    <property type="evidence" value="ECO:0007669"/>
    <property type="project" value="TreeGrafter"/>
</dbReference>
<feature type="transmembrane region" description="Helical" evidence="7">
    <location>
        <begin position="21"/>
        <end position="41"/>
    </location>
</feature>
<comment type="subcellular location">
    <subcellularLocation>
        <location evidence="1">Cell membrane</location>
        <topology evidence="1">Multi-pass membrane protein</topology>
    </subcellularLocation>
</comment>
<evidence type="ECO:0000259" key="8">
    <source>
        <dbReference type="Pfam" id="PF02687"/>
    </source>
</evidence>
<evidence type="ECO:0000256" key="4">
    <source>
        <dbReference type="ARBA" id="ARBA00022989"/>
    </source>
</evidence>
<dbReference type="PANTHER" id="PTHR30572:SF4">
    <property type="entry name" value="ABC TRANSPORTER PERMEASE YTRF"/>
    <property type="match status" value="1"/>
</dbReference>
<dbReference type="InterPro" id="IPR003838">
    <property type="entry name" value="ABC3_permease_C"/>
</dbReference>
<dbReference type="Proteomes" id="UP000196239">
    <property type="component" value="Chromosome 1"/>
</dbReference>
<dbReference type="AlphaFoldDB" id="A0A128A1L6"/>
<evidence type="ECO:0000256" key="5">
    <source>
        <dbReference type="ARBA" id="ARBA00023136"/>
    </source>
</evidence>
<keyword evidence="11" id="KW-1185">Reference proteome</keyword>
<evidence type="ECO:0000313" key="10">
    <source>
        <dbReference type="EMBL" id="CUR51253.1"/>
    </source>
</evidence>
<sequence>MNPKDLFLLSFEALVDRKVRTLLTILMVVLGSSLVVVLNGLSAGQSAFLEKQLNTLAANVLFVGSGQRSLSSFATSTSNSITINDVIVQKLRSLPNVSDVIPEYTGSVQMNSEGNTQRASITAIDPSKLPVELPNLEYVDGSTVSPGDRSAALVGDTIVNPPGADSAFVVLGQTIKATATYTDAGKQVTVVKNFVVTGILKPSGNTGIDRSIIVNLDAGNQLLHKQNRYDQVIIAATTPEDVDTVQQEITGMFGKTLGATTPKAIMAVRQQAASGNAAFILMVGIIALVVGAVGIVTTLYNSVTERIREIGTMKAIGAQNITILALFLVEASLIGVIGASLGTVIGIGGGYIMSIATTTTPTGGGPPIHIPPIFVPMDLIKVWLLSLTLSVLAGMYPAWKASKLSPMVALRRE</sequence>
<dbReference type="GO" id="GO:0005886">
    <property type="term" value="C:plasma membrane"/>
    <property type="evidence" value="ECO:0007669"/>
    <property type="project" value="UniProtKB-SubCell"/>
</dbReference>
<feature type="transmembrane region" description="Helical" evidence="7">
    <location>
        <begin position="277"/>
        <end position="300"/>
    </location>
</feature>
<gene>
    <name evidence="10" type="ORF">NDEV_0488</name>
</gene>
<feature type="domain" description="MacB-like periplasmic core" evidence="9">
    <location>
        <begin position="21"/>
        <end position="250"/>
    </location>
</feature>
<organism evidence="10 11">
    <name type="scientific">Nitrosotalea devaniterrae</name>
    <dbReference type="NCBI Taxonomy" id="1078905"/>
    <lineage>
        <taxon>Archaea</taxon>
        <taxon>Nitrososphaerota</taxon>
        <taxon>Nitrososphaeria</taxon>
        <taxon>Nitrosotaleales</taxon>
        <taxon>Nitrosotaleaceae</taxon>
        <taxon>Nitrosotalea</taxon>
    </lineage>
</organism>
<keyword evidence="5 7" id="KW-0472">Membrane</keyword>
<feature type="transmembrane region" description="Helical" evidence="7">
    <location>
        <begin position="373"/>
        <end position="396"/>
    </location>
</feature>
<dbReference type="InterPro" id="IPR025857">
    <property type="entry name" value="MacB_PCD"/>
</dbReference>
<comment type="similarity">
    <text evidence="6">Belongs to the ABC-4 integral membrane protein family.</text>
</comment>
<proteinExistence type="inferred from homology"/>
<dbReference type="KEGG" id="ndv:NDEV_0488"/>
<dbReference type="Pfam" id="PF12704">
    <property type="entry name" value="MacB_PCD"/>
    <property type="match status" value="1"/>
</dbReference>
<dbReference type="PANTHER" id="PTHR30572">
    <property type="entry name" value="MEMBRANE COMPONENT OF TRANSPORTER-RELATED"/>
    <property type="match status" value="1"/>
</dbReference>
<evidence type="ECO:0000259" key="9">
    <source>
        <dbReference type="Pfam" id="PF12704"/>
    </source>
</evidence>
<keyword evidence="4 7" id="KW-1133">Transmembrane helix</keyword>
<dbReference type="InterPro" id="IPR050250">
    <property type="entry name" value="Macrolide_Exporter_MacB"/>
</dbReference>
<evidence type="ECO:0000256" key="6">
    <source>
        <dbReference type="ARBA" id="ARBA00038076"/>
    </source>
</evidence>
<evidence type="ECO:0000256" key="3">
    <source>
        <dbReference type="ARBA" id="ARBA00022692"/>
    </source>
</evidence>
<feature type="transmembrane region" description="Helical" evidence="7">
    <location>
        <begin position="321"/>
        <end position="353"/>
    </location>
</feature>
<accession>A0A128A1L6</accession>
<dbReference type="Pfam" id="PF02687">
    <property type="entry name" value="FtsX"/>
    <property type="match status" value="1"/>
</dbReference>
<keyword evidence="3 7" id="KW-0812">Transmembrane</keyword>
<evidence type="ECO:0000256" key="1">
    <source>
        <dbReference type="ARBA" id="ARBA00004651"/>
    </source>
</evidence>
<reference evidence="11" key="1">
    <citation type="submission" date="2015-10" db="EMBL/GenBank/DDBJ databases">
        <authorList>
            <person name="Lehtovirta-Morley L.E."/>
            <person name="Vieille C."/>
        </authorList>
    </citation>
    <scope>NUCLEOTIDE SEQUENCE [LARGE SCALE GENOMIC DNA]</scope>
</reference>
<dbReference type="EMBL" id="LN890280">
    <property type="protein sequence ID" value="CUR51253.1"/>
    <property type="molecule type" value="Genomic_DNA"/>
</dbReference>
<name>A0A128A1L6_9ARCH</name>